<proteinExistence type="predicted"/>
<dbReference type="AlphaFoldDB" id="A0A086T9P4"/>
<dbReference type="PANTHER" id="PTHR33112:SF13">
    <property type="entry name" value="HETEROKARYON INCOMPATIBILITY DOMAIN-CONTAINING PROTEIN"/>
    <property type="match status" value="1"/>
</dbReference>
<feature type="domain" description="Heterokaryon incompatibility" evidence="1">
    <location>
        <begin position="194"/>
        <end position="355"/>
    </location>
</feature>
<dbReference type="EMBL" id="JPKY01000023">
    <property type="protein sequence ID" value="KFH46076.1"/>
    <property type="molecule type" value="Genomic_DNA"/>
</dbReference>
<sequence length="682" mass="75910">MEAARSTTGPAPCCRACQHPRASGRTVAVAVTTLESLRREAENGCVTCGIFAPAIQVLISEESKAKHGAKHASDVEETRVNFEFQMSYLGDSLNVSVLPLGLRISFFATEYTPWLRDTLPDLPRGQPIPNSTNSDASVEWTKQQLQQCVASHPSCQISYQGAPLQMPSRILDIGTSHQDDIRLIDSSERRPEPYACLSYCWGRSPFLTTRSNNIGAHRERILWDALPLTFRDTITYVRKLGVRYLWIDSLCIVQDDPEDWRQESSKMATVYQNAYIVIAASKSADAHGGLFSDVDEAYDAHVLPVHVRAPGKDEAREEQVWFRRSPTHFLGPVVPGSRSMAAALPTLSRGWIFQERILGSRILHFGPEELLWECQQLSTCQCTAASKADDTAGMVLSSISWGDDAVQPKSTLSVRSWVARDDRELVRCWHSLVEEYSRLHLTHETDIFPAFSGVTKLFRDASQSTNLAGLWRKSLLTDLLWHVVERKDSSESLHSRYTWGRPRSWRAPTWSWASVSSAVKFIDTSGGLEACCEVQEAGCEAAGMDSTAELAAGFLVLQGNMIPSKLRYSDLPSSDPKPWNLYRIEALRNRVSNVWADVDTSATKGADDMPDGSEVYCFPIGVRRVSGAVECLLLQEVAGEKGEPMGPMICRRLGLVEIPRVPRDGLDEWIDSSRRTCAVKII</sequence>
<evidence type="ECO:0000259" key="1">
    <source>
        <dbReference type="Pfam" id="PF06985"/>
    </source>
</evidence>
<protein>
    <recommendedName>
        <fullName evidence="1">Heterokaryon incompatibility domain-containing protein</fullName>
    </recommendedName>
</protein>
<dbReference type="InterPro" id="IPR010730">
    <property type="entry name" value="HET"/>
</dbReference>
<comment type="caution">
    <text evidence="2">The sequence shown here is derived from an EMBL/GenBank/DDBJ whole genome shotgun (WGS) entry which is preliminary data.</text>
</comment>
<evidence type="ECO:0000313" key="3">
    <source>
        <dbReference type="Proteomes" id="UP000029964"/>
    </source>
</evidence>
<dbReference type="Proteomes" id="UP000029964">
    <property type="component" value="Unassembled WGS sequence"/>
</dbReference>
<keyword evidence="3" id="KW-1185">Reference proteome</keyword>
<dbReference type="Pfam" id="PF06985">
    <property type="entry name" value="HET"/>
    <property type="match status" value="1"/>
</dbReference>
<dbReference type="HOGENOM" id="CLU_002639_3_1_1"/>
<name>A0A086T9P4_HAPC1</name>
<reference evidence="3" key="1">
    <citation type="journal article" date="2014" name="Genome Announc.">
        <title>Genome sequence and annotation of Acremonium chrysogenum, producer of the beta-lactam antibiotic cephalosporin C.</title>
        <authorList>
            <person name="Terfehr D."/>
            <person name="Dahlmann T.A."/>
            <person name="Specht T."/>
            <person name="Zadra I."/>
            <person name="Kuernsteiner H."/>
            <person name="Kueck U."/>
        </authorList>
    </citation>
    <scope>NUCLEOTIDE SEQUENCE [LARGE SCALE GENOMIC DNA]</scope>
    <source>
        <strain evidence="3">ATCC 11550 / CBS 779.69 / DSM 880 / IAM 14645 / JCM 23072 / IMI 49137</strain>
    </source>
</reference>
<gene>
    <name evidence="2" type="ORF">ACRE_030370</name>
</gene>
<evidence type="ECO:0000313" key="2">
    <source>
        <dbReference type="EMBL" id="KFH46076.1"/>
    </source>
</evidence>
<dbReference type="PANTHER" id="PTHR33112">
    <property type="entry name" value="DOMAIN PROTEIN, PUTATIVE-RELATED"/>
    <property type="match status" value="1"/>
</dbReference>
<accession>A0A086T9P4</accession>
<organism evidence="2 3">
    <name type="scientific">Hapsidospora chrysogenum (strain ATCC 11550 / CBS 779.69 / DSM 880 / IAM 14645 / JCM 23072 / IMI 49137)</name>
    <name type="common">Acremonium chrysogenum</name>
    <dbReference type="NCBI Taxonomy" id="857340"/>
    <lineage>
        <taxon>Eukaryota</taxon>
        <taxon>Fungi</taxon>
        <taxon>Dikarya</taxon>
        <taxon>Ascomycota</taxon>
        <taxon>Pezizomycotina</taxon>
        <taxon>Sordariomycetes</taxon>
        <taxon>Hypocreomycetidae</taxon>
        <taxon>Hypocreales</taxon>
        <taxon>Bionectriaceae</taxon>
        <taxon>Hapsidospora</taxon>
    </lineage>
</organism>
<dbReference type="OrthoDB" id="47007at2759"/>